<evidence type="ECO:0000256" key="1">
    <source>
        <dbReference type="SAM" id="Coils"/>
    </source>
</evidence>
<feature type="compositionally biased region" description="Basic and acidic residues" evidence="2">
    <location>
        <begin position="315"/>
        <end position="327"/>
    </location>
</feature>
<protein>
    <recommendedName>
        <fullName evidence="5">No apical meristem-associated C-terminal domain-containing protein</fullName>
    </recommendedName>
</protein>
<dbReference type="EMBL" id="OZ075125">
    <property type="protein sequence ID" value="CAL4935631.1"/>
    <property type="molecule type" value="Genomic_DNA"/>
</dbReference>
<evidence type="ECO:0008006" key="5">
    <source>
        <dbReference type="Google" id="ProtNLM"/>
    </source>
</evidence>
<feature type="region of interest" description="Disordered" evidence="2">
    <location>
        <begin position="1"/>
        <end position="38"/>
    </location>
</feature>
<gene>
    <name evidence="3" type="ORF">URODEC1_LOCUS29414</name>
</gene>
<evidence type="ECO:0000313" key="4">
    <source>
        <dbReference type="Proteomes" id="UP001497457"/>
    </source>
</evidence>
<dbReference type="AlphaFoldDB" id="A0ABC8Y1G2"/>
<accession>A0ABC8Y1G2</accession>
<sequence>MDPSEKQGAQPTKSRKPPSTSRRTSGAPAMASAGTRAIPGGLSAVYGAVAGGPETAIAATATGTSGHSPPPAFWAGTSNHSEWLYPPGGFVNSLQPSGNYPNGGSQLPENFHFVGGPSYRGTPSPNGTGSAMDGTDVQETIDIDANDNLESTRTDKRLNWSHEEDVRLASAWLHNSLDPADGNDKKSDYYWADVTATYNSTTPSNRKRNRNQLKIRWDRVKKPVSEFHGCWVRTTRVFQSGASDDQRTDQALQLYASEHNDKPFLLQHLWRVLRHERKWSAYVKKMNKEKDSSATPANVVSVEESPKKRPIGQKKAKDERNGKRKSPEAISAIGEKLDKFIEASTKAEKMTEAQQSLANKKLEVAKLNHKAAQEQTKGKMLDLYKDLLCGSTSGLSEEALAERSKALECMRLALFAKDN</sequence>
<keyword evidence="1" id="KW-0175">Coiled coil</keyword>
<feature type="region of interest" description="Disordered" evidence="2">
    <location>
        <begin position="287"/>
        <end position="329"/>
    </location>
</feature>
<dbReference type="PANTHER" id="PTHR45224:SF5">
    <property type="entry name" value="OS02G0311800 PROTEIN"/>
    <property type="match status" value="1"/>
</dbReference>
<dbReference type="PANTHER" id="PTHR45224">
    <property type="entry name" value="OS01G0527900 PROTEIN-RELATED"/>
    <property type="match status" value="1"/>
</dbReference>
<evidence type="ECO:0000256" key="2">
    <source>
        <dbReference type="SAM" id="MobiDB-lite"/>
    </source>
</evidence>
<reference evidence="4" key="1">
    <citation type="submission" date="2024-06" db="EMBL/GenBank/DDBJ databases">
        <authorList>
            <person name="Ryan C."/>
        </authorList>
    </citation>
    <scope>NUCLEOTIDE SEQUENCE [LARGE SCALE GENOMIC DNA]</scope>
</reference>
<feature type="coiled-coil region" evidence="1">
    <location>
        <begin position="350"/>
        <end position="377"/>
    </location>
</feature>
<dbReference type="Proteomes" id="UP001497457">
    <property type="component" value="Chromosome 15b"/>
</dbReference>
<organism evidence="3 4">
    <name type="scientific">Urochloa decumbens</name>
    <dbReference type="NCBI Taxonomy" id="240449"/>
    <lineage>
        <taxon>Eukaryota</taxon>
        <taxon>Viridiplantae</taxon>
        <taxon>Streptophyta</taxon>
        <taxon>Embryophyta</taxon>
        <taxon>Tracheophyta</taxon>
        <taxon>Spermatophyta</taxon>
        <taxon>Magnoliopsida</taxon>
        <taxon>Liliopsida</taxon>
        <taxon>Poales</taxon>
        <taxon>Poaceae</taxon>
        <taxon>PACMAD clade</taxon>
        <taxon>Panicoideae</taxon>
        <taxon>Panicodae</taxon>
        <taxon>Paniceae</taxon>
        <taxon>Melinidinae</taxon>
        <taxon>Urochloa</taxon>
    </lineage>
</organism>
<proteinExistence type="predicted"/>
<keyword evidence="4" id="KW-1185">Reference proteome</keyword>
<name>A0ABC8Y1G2_9POAL</name>
<reference evidence="3 4" key="2">
    <citation type="submission" date="2024-10" db="EMBL/GenBank/DDBJ databases">
        <authorList>
            <person name="Ryan C."/>
        </authorList>
    </citation>
    <scope>NUCLEOTIDE SEQUENCE [LARGE SCALE GENOMIC DNA]</scope>
</reference>
<evidence type="ECO:0000313" key="3">
    <source>
        <dbReference type="EMBL" id="CAL4935631.1"/>
    </source>
</evidence>